<name>A0A5B7HJ62_PORTR</name>
<sequence>MFADKALPATDTTSDSSTPNLTSSRERTVTPPRTLMPLIPMKKSKPSGMSRITSALTDTDGLDSNLIFTWPVPTHSKRSPLIVVMLTLAFLYCDHMGAYTIHLVQLVSTRASHFTRQQTV</sequence>
<dbReference type="Proteomes" id="UP000324222">
    <property type="component" value="Unassembled WGS sequence"/>
</dbReference>
<organism evidence="2 3">
    <name type="scientific">Portunus trituberculatus</name>
    <name type="common">Swimming crab</name>
    <name type="synonym">Neptunus trituberculatus</name>
    <dbReference type="NCBI Taxonomy" id="210409"/>
    <lineage>
        <taxon>Eukaryota</taxon>
        <taxon>Metazoa</taxon>
        <taxon>Ecdysozoa</taxon>
        <taxon>Arthropoda</taxon>
        <taxon>Crustacea</taxon>
        <taxon>Multicrustacea</taxon>
        <taxon>Malacostraca</taxon>
        <taxon>Eumalacostraca</taxon>
        <taxon>Eucarida</taxon>
        <taxon>Decapoda</taxon>
        <taxon>Pleocyemata</taxon>
        <taxon>Brachyura</taxon>
        <taxon>Eubrachyura</taxon>
        <taxon>Portunoidea</taxon>
        <taxon>Portunidae</taxon>
        <taxon>Portuninae</taxon>
        <taxon>Portunus</taxon>
    </lineage>
</organism>
<feature type="compositionally biased region" description="Low complexity" evidence="1">
    <location>
        <begin position="1"/>
        <end position="23"/>
    </location>
</feature>
<evidence type="ECO:0000256" key="1">
    <source>
        <dbReference type="SAM" id="MobiDB-lite"/>
    </source>
</evidence>
<feature type="region of interest" description="Disordered" evidence="1">
    <location>
        <begin position="1"/>
        <end position="50"/>
    </location>
</feature>
<evidence type="ECO:0000313" key="2">
    <source>
        <dbReference type="EMBL" id="MPC69986.1"/>
    </source>
</evidence>
<protein>
    <submittedName>
        <fullName evidence="2">Uncharacterized protein</fullName>
    </submittedName>
</protein>
<gene>
    <name evidence="2" type="ORF">E2C01_064219</name>
</gene>
<evidence type="ECO:0000313" key="3">
    <source>
        <dbReference type="Proteomes" id="UP000324222"/>
    </source>
</evidence>
<keyword evidence="3" id="KW-1185">Reference proteome</keyword>
<proteinExistence type="predicted"/>
<reference evidence="2 3" key="1">
    <citation type="submission" date="2019-05" db="EMBL/GenBank/DDBJ databases">
        <title>Another draft genome of Portunus trituberculatus and its Hox gene families provides insights of decapod evolution.</title>
        <authorList>
            <person name="Jeong J.-H."/>
            <person name="Song I."/>
            <person name="Kim S."/>
            <person name="Choi T."/>
            <person name="Kim D."/>
            <person name="Ryu S."/>
            <person name="Kim W."/>
        </authorList>
    </citation>
    <scope>NUCLEOTIDE SEQUENCE [LARGE SCALE GENOMIC DNA]</scope>
    <source>
        <tissue evidence="2">Muscle</tissue>
    </source>
</reference>
<accession>A0A5B7HJ62</accession>
<dbReference type="AlphaFoldDB" id="A0A5B7HJ62"/>
<dbReference type="EMBL" id="VSRR010030316">
    <property type="protein sequence ID" value="MPC69986.1"/>
    <property type="molecule type" value="Genomic_DNA"/>
</dbReference>
<comment type="caution">
    <text evidence="2">The sequence shown here is derived from an EMBL/GenBank/DDBJ whole genome shotgun (WGS) entry which is preliminary data.</text>
</comment>